<dbReference type="Gene3D" id="3.40.190.10">
    <property type="entry name" value="Periplasmic binding protein-like II"/>
    <property type="match status" value="2"/>
</dbReference>
<dbReference type="InterPro" id="IPR036388">
    <property type="entry name" value="WH-like_DNA-bd_sf"/>
</dbReference>
<dbReference type="Proteomes" id="UP000188929">
    <property type="component" value="Unassembled WGS sequence"/>
</dbReference>
<dbReference type="Gene3D" id="1.10.10.10">
    <property type="entry name" value="Winged helix-like DNA-binding domain superfamily/Winged helix DNA-binding domain"/>
    <property type="match status" value="1"/>
</dbReference>
<dbReference type="AlphaFoldDB" id="A0A1V2I5W4"/>
<keyword evidence="3" id="KW-0238">DNA-binding</keyword>
<evidence type="ECO:0000313" key="7">
    <source>
        <dbReference type="Proteomes" id="UP000188929"/>
    </source>
</evidence>
<dbReference type="SUPFAM" id="SSF53850">
    <property type="entry name" value="Periplasmic binding protein-like II"/>
    <property type="match status" value="1"/>
</dbReference>
<evidence type="ECO:0000256" key="1">
    <source>
        <dbReference type="ARBA" id="ARBA00009437"/>
    </source>
</evidence>
<dbReference type="Pfam" id="PF03466">
    <property type="entry name" value="LysR_substrate"/>
    <property type="match status" value="1"/>
</dbReference>
<gene>
    <name evidence="6" type="ORF">BL253_24580</name>
</gene>
<dbReference type="RefSeq" id="WP_076819615.1">
    <property type="nucleotide sequence ID" value="NZ_MOMC01000051.1"/>
</dbReference>
<feature type="domain" description="HTH lysR-type" evidence="5">
    <location>
        <begin position="3"/>
        <end position="60"/>
    </location>
</feature>
<dbReference type="OrthoDB" id="79118at2"/>
<dbReference type="GO" id="GO:0003677">
    <property type="term" value="F:DNA binding"/>
    <property type="evidence" value="ECO:0007669"/>
    <property type="project" value="UniProtKB-KW"/>
</dbReference>
<protein>
    <submittedName>
        <fullName evidence="6">LysR family transcriptional regulator</fullName>
    </submittedName>
</protein>
<dbReference type="Pfam" id="PF00126">
    <property type="entry name" value="HTH_1"/>
    <property type="match status" value="1"/>
</dbReference>
<dbReference type="PANTHER" id="PTHR30346">
    <property type="entry name" value="TRANSCRIPTIONAL DUAL REGULATOR HCAR-RELATED"/>
    <property type="match status" value="1"/>
</dbReference>
<reference evidence="7" key="1">
    <citation type="submission" date="2016-10" db="EMBL/GenBank/DDBJ databases">
        <title>Frankia sp. NRRL B-16386 Genome sequencing.</title>
        <authorList>
            <person name="Ghodhbane-Gtari F."/>
            <person name="Swanson E."/>
            <person name="Gueddou A."/>
            <person name="Hezbri K."/>
            <person name="Ktari K."/>
            <person name="Nouioui I."/>
            <person name="Morris K."/>
            <person name="Simpson S."/>
            <person name="Abebe-Akele F."/>
            <person name="Thomas K."/>
            <person name="Gtari M."/>
            <person name="Tisa L.S."/>
        </authorList>
    </citation>
    <scope>NUCLEOTIDE SEQUENCE [LARGE SCALE GENOMIC DNA]</scope>
    <source>
        <strain evidence="7">NRRL B-16386</strain>
    </source>
</reference>
<proteinExistence type="inferred from homology"/>
<dbReference type="PANTHER" id="PTHR30346:SF0">
    <property type="entry name" value="HCA OPERON TRANSCRIPTIONAL ACTIVATOR HCAR"/>
    <property type="match status" value="1"/>
</dbReference>
<evidence type="ECO:0000256" key="3">
    <source>
        <dbReference type="ARBA" id="ARBA00023125"/>
    </source>
</evidence>
<organism evidence="6 7">
    <name type="scientific">Pseudofrankia asymbiotica</name>
    <dbReference type="NCBI Taxonomy" id="1834516"/>
    <lineage>
        <taxon>Bacteria</taxon>
        <taxon>Bacillati</taxon>
        <taxon>Actinomycetota</taxon>
        <taxon>Actinomycetes</taxon>
        <taxon>Frankiales</taxon>
        <taxon>Frankiaceae</taxon>
        <taxon>Pseudofrankia</taxon>
    </lineage>
</organism>
<dbReference type="FunFam" id="1.10.10.10:FF:000001">
    <property type="entry name" value="LysR family transcriptional regulator"/>
    <property type="match status" value="1"/>
</dbReference>
<comment type="caution">
    <text evidence="6">The sequence shown here is derived from an EMBL/GenBank/DDBJ whole genome shotgun (WGS) entry which is preliminary data.</text>
</comment>
<dbReference type="PRINTS" id="PR00039">
    <property type="entry name" value="HTHLYSR"/>
</dbReference>
<keyword evidence="4" id="KW-0804">Transcription</keyword>
<dbReference type="SUPFAM" id="SSF46785">
    <property type="entry name" value="Winged helix' DNA-binding domain"/>
    <property type="match status" value="1"/>
</dbReference>
<dbReference type="PROSITE" id="PS50931">
    <property type="entry name" value="HTH_LYSR"/>
    <property type="match status" value="1"/>
</dbReference>
<dbReference type="CDD" id="cd08414">
    <property type="entry name" value="PBP2_LTTR_aromatics_like"/>
    <property type="match status" value="1"/>
</dbReference>
<accession>A0A1V2I5W4</accession>
<name>A0A1V2I5W4_9ACTN</name>
<keyword evidence="2" id="KW-0805">Transcription regulation</keyword>
<evidence type="ECO:0000256" key="4">
    <source>
        <dbReference type="ARBA" id="ARBA00023163"/>
    </source>
</evidence>
<dbReference type="InterPro" id="IPR000847">
    <property type="entry name" value="LysR_HTH_N"/>
</dbReference>
<dbReference type="InterPro" id="IPR036390">
    <property type="entry name" value="WH_DNA-bd_sf"/>
</dbReference>
<sequence length="300" mass="32726">MTVELRHLRYFVAVAEHLSFTAAARQLHIAQQSLSQQIGTLEGDLGVRLFDRDTRGTRLTDAGRAFLPEARAVLARAEAAVTVVRRAGRGEIGHLDLAFLASTANYMMPPVVRALRERFPGIELTTHNGQIDELVAGLRDGRFDAAFTRPPLVADLATRTLATEPVCAVLPVGHPLADHAELRLADLADENWVLTPRESWPPWHEKYDRDFAAAGITPRVVQRAGGVSNLLGLVAAGVGVTRLARSANSIRRTGVVFVPLAEDRAETVVAWLPAHDRPVRRNLLDVATDLAATSDLTRWG</sequence>
<evidence type="ECO:0000256" key="2">
    <source>
        <dbReference type="ARBA" id="ARBA00023015"/>
    </source>
</evidence>
<evidence type="ECO:0000313" key="6">
    <source>
        <dbReference type="EMBL" id="ONH26374.1"/>
    </source>
</evidence>
<dbReference type="GO" id="GO:0032993">
    <property type="term" value="C:protein-DNA complex"/>
    <property type="evidence" value="ECO:0007669"/>
    <property type="project" value="TreeGrafter"/>
</dbReference>
<dbReference type="EMBL" id="MOMC01000051">
    <property type="protein sequence ID" value="ONH26374.1"/>
    <property type="molecule type" value="Genomic_DNA"/>
</dbReference>
<dbReference type="GO" id="GO:0003700">
    <property type="term" value="F:DNA-binding transcription factor activity"/>
    <property type="evidence" value="ECO:0007669"/>
    <property type="project" value="InterPro"/>
</dbReference>
<dbReference type="InterPro" id="IPR005119">
    <property type="entry name" value="LysR_subst-bd"/>
</dbReference>
<evidence type="ECO:0000259" key="5">
    <source>
        <dbReference type="PROSITE" id="PS50931"/>
    </source>
</evidence>
<comment type="similarity">
    <text evidence="1">Belongs to the LysR transcriptional regulatory family.</text>
</comment>
<keyword evidence="7" id="KW-1185">Reference proteome</keyword>